<feature type="transmembrane region" description="Helical" evidence="6">
    <location>
        <begin position="20"/>
        <end position="42"/>
    </location>
</feature>
<dbReference type="AlphaFoldDB" id="A0A372ISZ8"/>
<sequence length="454" mass="49855">MRIAESGLAAGPVRMRQPPLRLPLADILCALIFAFFAVQGAIPGIAPGQALEATNAAPTPLMRIGGIASQVVIDGTILLFLLKDARLLARRILSLGYAALFAALVIFSTLWSIDPLLTLRRSLAFTLAGFFGLWFASRFPLRRQISILMLSMVLLALGAAFVAVCFPQIGLDHSPGHHSDWQGVFTQKNACGRIMVLATAVVLCQRRLTIPRLAALSLFVFVLVMSGSRGAWLIEAAVFVLSLLLRLMRRMEQRGRVLLGLAAAVLTAAMAAAAVLFLSQLTGLLGRDATLSGRTAIWTQVWSFIRKQPWLGYGYGAFWQGIHGPSFRVAATVHFIVFHAHNGFLEIWLDLGAAGLLLFLLTYLRAWRRLWPALRRGQIDQAAWPLFLLVLIALYDLDENTLLIYNGLFWVLYVSALAHIEGLAAGRRAEMPPPSFRDEIPSETVDAPHPLLSY</sequence>
<keyword evidence="3 6" id="KW-1133">Transmembrane helix</keyword>
<dbReference type="Proteomes" id="UP000264702">
    <property type="component" value="Unassembled WGS sequence"/>
</dbReference>
<dbReference type="EMBL" id="QVQT01000001">
    <property type="protein sequence ID" value="RFU18080.1"/>
    <property type="molecule type" value="Genomic_DNA"/>
</dbReference>
<evidence type="ECO:0000256" key="6">
    <source>
        <dbReference type="SAM" id="Phobius"/>
    </source>
</evidence>
<gene>
    <name evidence="8" type="ORF">D0Y96_00385</name>
</gene>
<feature type="transmembrane region" description="Helical" evidence="6">
    <location>
        <begin position="403"/>
        <end position="424"/>
    </location>
</feature>
<comment type="caution">
    <text evidence="8">The sequence shown here is derived from an EMBL/GenBank/DDBJ whole genome shotgun (WGS) entry which is preliminary data.</text>
</comment>
<feature type="transmembrane region" description="Helical" evidence="6">
    <location>
        <begin position="62"/>
        <end position="82"/>
    </location>
</feature>
<protein>
    <submittedName>
        <fullName evidence="8">O-antigen ligase family protein</fullName>
    </submittedName>
</protein>
<evidence type="ECO:0000256" key="4">
    <source>
        <dbReference type="ARBA" id="ARBA00023136"/>
    </source>
</evidence>
<evidence type="ECO:0000256" key="2">
    <source>
        <dbReference type="ARBA" id="ARBA00022692"/>
    </source>
</evidence>
<evidence type="ECO:0000256" key="1">
    <source>
        <dbReference type="ARBA" id="ARBA00004141"/>
    </source>
</evidence>
<keyword evidence="8" id="KW-0436">Ligase</keyword>
<feature type="transmembrane region" description="Helical" evidence="6">
    <location>
        <begin position="148"/>
        <end position="169"/>
    </location>
</feature>
<proteinExistence type="predicted"/>
<dbReference type="PANTHER" id="PTHR37422">
    <property type="entry name" value="TEICHURONIC ACID BIOSYNTHESIS PROTEIN TUAE"/>
    <property type="match status" value="1"/>
</dbReference>
<organism evidence="8 9">
    <name type="scientific">Paracidobacterium acidisoli</name>
    <dbReference type="NCBI Taxonomy" id="2303751"/>
    <lineage>
        <taxon>Bacteria</taxon>
        <taxon>Pseudomonadati</taxon>
        <taxon>Acidobacteriota</taxon>
        <taxon>Terriglobia</taxon>
        <taxon>Terriglobales</taxon>
        <taxon>Acidobacteriaceae</taxon>
        <taxon>Paracidobacterium</taxon>
    </lineage>
</organism>
<feature type="transmembrane region" description="Helical" evidence="6">
    <location>
        <begin position="379"/>
        <end position="397"/>
    </location>
</feature>
<feature type="transmembrane region" description="Helical" evidence="6">
    <location>
        <begin position="119"/>
        <end position="136"/>
    </location>
</feature>
<dbReference type="PANTHER" id="PTHR37422:SF17">
    <property type="entry name" value="O-ANTIGEN LIGASE"/>
    <property type="match status" value="1"/>
</dbReference>
<dbReference type="Pfam" id="PF04932">
    <property type="entry name" value="Wzy_C"/>
    <property type="match status" value="1"/>
</dbReference>
<evidence type="ECO:0000256" key="3">
    <source>
        <dbReference type="ARBA" id="ARBA00022989"/>
    </source>
</evidence>
<keyword evidence="9" id="KW-1185">Reference proteome</keyword>
<evidence type="ECO:0000256" key="5">
    <source>
        <dbReference type="SAM" id="MobiDB-lite"/>
    </source>
</evidence>
<dbReference type="RefSeq" id="WP_117297144.1">
    <property type="nucleotide sequence ID" value="NZ_QVQT02000001.1"/>
</dbReference>
<accession>A0A372ISZ8</accession>
<keyword evidence="2 6" id="KW-0812">Transmembrane</keyword>
<reference evidence="8 9" key="1">
    <citation type="submission" date="2018-08" db="EMBL/GenBank/DDBJ databases">
        <title>Acidipila sp. 4G-K13, an acidobacterium isolated from forest soil.</title>
        <authorList>
            <person name="Gao Z.-H."/>
            <person name="Qiu L.-H."/>
        </authorList>
    </citation>
    <scope>NUCLEOTIDE SEQUENCE [LARGE SCALE GENOMIC DNA]</scope>
    <source>
        <strain evidence="8 9">4G-K13</strain>
    </source>
</reference>
<comment type="subcellular location">
    <subcellularLocation>
        <location evidence="1">Membrane</location>
        <topology evidence="1">Multi-pass membrane protein</topology>
    </subcellularLocation>
</comment>
<feature type="transmembrane region" description="Helical" evidence="6">
    <location>
        <begin position="257"/>
        <end position="278"/>
    </location>
</feature>
<dbReference type="OrthoDB" id="4391260at2"/>
<feature type="domain" description="O-antigen ligase-related" evidence="7">
    <location>
        <begin position="215"/>
        <end position="360"/>
    </location>
</feature>
<feature type="transmembrane region" description="Helical" evidence="6">
    <location>
        <begin position="94"/>
        <end position="113"/>
    </location>
</feature>
<feature type="transmembrane region" description="Helical" evidence="6">
    <location>
        <begin position="347"/>
        <end position="367"/>
    </location>
</feature>
<name>A0A372ISZ8_9BACT</name>
<evidence type="ECO:0000259" key="7">
    <source>
        <dbReference type="Pfam" id="PF04932"/>
    </source>
</evidence>
<keyword evidence="4 6" id="KW-0472">Membrane</keyword>
<feature type="transmembrane region" description="Helical" evidence="6">
    <location>
        <begin position="218"/>
        <end position="245"/>
    </location>
</feature>
<dbReference type="GO" id="GO:0016020">
    <property type="term" value="C:membrane"/>
    <property type="evidence" value="ECO:0007669"/>
    <property type="project" value="UniProtKB-SubCell"/>
</dbReference>
<feature type="region of interest" description="Disordered" evidence="5">
    <location>
        <begin position="434"/>
        <end position="454"/>
    </location>
</feature>
<evidence type="ECO:0000313" key="9">
    <source>
        <dbReference type="Proteomes" id="UP000264702"/>
    </source>
</evidence>
<dbReference type="GO" id="GO:0016874">
    <property type="term" value="F:ligase activity"/>
    <property type="evidence" value="ECO:0007669"/>
    <property type="project" value="UniProtKB-KW"/>
</dbReference>
<dbReference type="InterPro" id="IPR051533">
    <property type="entry name" value="WaaL-like"/>
</dbReference>
<evidence type="ECO:0000313" key="8">
    <source>
        <dbReference type="EMBL" id="RFU18080.1"/>
    </source>
</evidence>
<dbReference type="InterPro" id="IPR007016">
    <property type="entry name" value="O-antigen_ligase-rel_domated"/>
</dbReference>